<evidence type="ECO:0000256" key="2">
    <source>
        <dbReference type="ARBA" id="ARBA00022692"/>
    </source>
</evidence>
<evidence type="ECO:0000256" key="6">
    <source>
        <dbReference type="SAM" id="Phobius"/>
    </source>
</evidence>
<name>A0A2W1BSH0_HELAM</name>
<feature type="transmembrane region" description="Helical" evidence="6">
    <location>
        <begin position="222"/>
        <end position="241"/>
    </location>
</feature>
<feature type="region of interest" description="Disordered" evidence="5">
    <location>
        <begin position="439"/>
        <end position="464"/>
    </location>
</feature>
<keyword evidence="3 6" id="KW-1133">Transmembrane helix</keyword>
<evidence type="ECO:0000256" key="5">
    <source>
        <dbReference type="SAM" id="MobiDB-lite"/>
    </source>
</evidence>
<feature type="transmembrane region" description="Helical" evidence="6">
    <location>
        <begin position="69"/>
        <end position="91"/>
    </location>
</feature>
<feature type="transmembrane region" description="Helical" evidence="6">
    <location>
        <begin position="261"/>
        <end position="282"/>
    </location>
</feature>
<evidence type="ECO:0000256" key="4">
    <source>
        <dbReference type="ARBA" id="ARBA00023136"/>
    </source>
</evidence>
<gene>
    <name evidence="8" type="primary">HaOG204415</name>
    <name evidence="8" type="ORF">B5X24_HaOG204415</name>
</gene>
<feature type="transmembrane region" description="Helical" evidence="6">
    <location>
        <begin position="345"/>
        <end position="366"/>
    </location>
</feature>
<reference evidence="8 9" key="1">
    <citation type="journal article" date="2017" name="BMC Biol.">
        <title>Genomic innovations, transcriptional plasticity and gene loss underlying the evolution and divergence of two highly polyphagous and invasive Helicoverpa pest species.</title>
        <authorList>
            <person name="Pearce S.L."/>
            <person name="Clarke D.F."/>
            <person name="East P.D."/>
            <person name="Elfekih S."/>
            <person name="Gordon K.H."/>
            <person name="Jermiin L.S."/>
            <person name="McGaughran A."/>
            <person name="Oakeshott J.G."/>
            <person name="Papanikolaou A."/>
            <person name="Perera O.P."/>
            <person name="Rane R.V."/>
            <person name="Richards S."/>
            <person name="Tay W.T."/>
            <person name="Walsh T.K."/>
            <person name="Anderson A."/>
            <person name="Anderson C.J."/>
            <person name="Asgari S."/>
            <person name="Board P.G."/>
            <person name="Bretschneider A."/>
            <person name="Campbell P.M."/>
            <person name="Chertemps T."/>
            <person name="Christeller J.T."/>
            <person name="Coppin C.W."/>
            <person name="Downes S.J."/>
            <person name="Duan G."/>
            <person name="Farnsworth C.A."/>
            <person name="Good R.T."/>
            <person name="Han L.B."/>
            <person name="Han Y.C."/>
            <person name="Hatje K."/>
            <person name="Horne I."/>
            <person name="Huang Y.P."/>
            <person name="Hughes D.S."/>
            <person name="Jacquin-Joly E."/>
            <person name="James W."/>
            <person name="Jhangiani S."/>
            <person name="Kollmar M."/>
            <person name="Kuwar S.S."/>
            <person name="Li S."/>
            <person name="Liu N.Y."/>
            <person name="Maibeche M.T."/>
            <person name="Miller J.R."/>
            <person name="Montagne N."/>
            <person name="Perry T."/>
            <person name="Qu J."/>
            <person name="Song S.V."/>
            <person name="Sutton G.G."/>
            <person name="Vogel H."/>
            <person name="Walenz B.P."/>
            <person name="Xu W."/>
            <person name="Zhang H.J."/>
            <person name="Zou Z."/>
            <person name="Batterham P."/>
            <person name="Edwards O.R."/>
            <person name="Feyereisen R."/>
            <person name="Gibbs R.A."/>
            <person name="Heckel D.G."/>
            <person name="McGrath A."/>
            <person name="Robin C."/>
            <person name="Scherer S.E."/>
            <person name="Worley K.C."/>
            <person name="Wu Y.D."/>
        </authorList>
    </citation>
    <scope>NUCLEOTIDE SEQUENCE [LARGE SCALE GENOMIC DNA]</scope>
    <source>
        <strain evidence="8">Harm_GR_Male_#8</strain>
        <tissue evidence="8">Whole organism</tissue>
    </source>
</reference>
<dbReference type="AlphaFoldDB" id="A0A2W1BSH0"/>
<feature type="transmembrane region" description="Helical" evidence="6">
    <location>
        <begin position="103"/>
        <end position="121"/>
    </location>
</feature>
<dbReference type="InterPro" id="IPR004853">
    <property type="entry name" value="Sugar_P_trans_dom"/>
</dbReference>
<feature type="domain" description="Sugar phosphate transporter" evidence="7">
    <location>
        <begin position="74"/>
        <end position="361"/>
    </location>
</feature>
<evidence type="ECO:0000313" key="8">
    <source>
        <dbReference type="EMBL" id="PZC76575.1"/>
    </source>
</evidence>
<feature type="transmembrane region" description="Helical" evidence="6">
    <location>
        <begin position="164"/>
        <end position="185"/>
    </location>
</feature>
<evidence type="ECO:0000256" key="1">
    <source>
        <dbReference type="ARBA" id="ARBA00004141"/>
    </source>
</evidence>
<protein>
    <recommendedName>
        <fullName evidence="7">Sugar phosphate transporter domain-containing protein</fullName>
    </recommendedName>
</protein>
<dbReference type="EMBL" id="KZ149952">
    <property type="protein sequence ID" value="PZC76575.1"/>
    <property type="molecule type" value="Genomic_DNA"/>
</dbReference>
<keyword evidence="9" id="KW-1185">Reference proteome</keyword>
<feature type="transmembrane region" description="Helical" evidence="6">
    <location>
        <begin position="191"/>
        <end position="210"/>
    </location>
</feature>
<accession>A0A2W1BSH0</accession>
<dbReference type="Pfam" id="PF03151">
    <property type="entry name" value="TPT"/>
    <property type="match status" value="1"/>
</dbReference>
<evidence type="ECO:0000256" key="3">
    <source>
        <dbReference type="ARBA" id="ARBA00022989"/>
    </source>
</evidence>
<dbReference type="InterPro" id="IPR050186">
    <property type="entry name" value="TPT_transporter"/>
</dbReference>
<feature type="region of interest" description="Disordered" evidence="5">
    <location>
        <begin position="400"/>
        <end position="420"/>
    </location>
</feature>
<organism evidence="8 9">
    <name type="scientific">Helicoverpa armigera</name>
    <name type="common">Cotton bollworm</name>
    <name type="synonym">Heliothis armigera</name>
    <dbReference type="NCBI Taxonomy" id="29058"/>
    <lineage>
        <taxon>Eukaryota</taxon>
        <taxon>Metazoa</taxon>
        <taxon>Ecdysozoa</taxon>
        <taxon>Arthropoda</taxon>
        <taxon>Hexapoda</taxon>
        <taxon>Insecta</taxon>
        <taxon>Pterygota</taxon>
        <taxon>Neoptera</taxon>
        <taxon>Endopterygota</taxon>
        <taxon>Lepidoptera</taxon>
        <taxon>Glossata</taxon>
        <taxon>Ditrysia</taxon>
        <taxon>Noctuoidea</taxon>
        <taxon>Noctuidae</taxon>
        <taxon>Heliothinae</taxon>
        <taxon>Helicoverpa</taxon>
    </lineage>
</organism>
<dbReference type="PANTHER" id="PTHR11132">
    <property type="entry name" value="SOLUTE CARRIER FAMILY 35"/>
    <property type="match status" value="1"/>
</dbReference>
<proteinExistence type="predicted"/>
<dbReference type="OrthoDB" id="18894at2759"/>
<sequence>MLKRFNSQKMYGTAADDASEDADPRFRRPAPTMPGAKYEQLPLKSDADEDVFTTKPKPKWSEVCVQKSLLSLGLILLYFSLSIGLTFYQRWLLTDFKFPLTVVMYHLIVKWILSVLVRLVLHVITGTPQLVLPCMTCLRSVGPTGLASGIDVGFSNWGLELVTISLYTMTKSTTIIFILGFAILLGLEKKSWSLVGIVLMIAAGLIMFTYKATQFNLLGFNFLLIASFAAGLRWTFAQLLMQKSKLGLHNPVDMVFHVQPWMFVSLLPFTIMFEGFACYEHLQKLTADKLLPTILKVSVGATLAFAMEISEFLVVTYTSSLTLSISGIFKEMCILVLAVEVSGDVLSPINVVGLAVCLLGIIGHIIHKVLFIKSVAGTVHAIDQDFDAIKDFETVRRTSKSKGEHDTPLLEEQTWPASEESDFDSNVVLFEVLQRRDVPANPKRSRWASRNERTAKKKNHDRMY</sequence>
<keyword evidence="2 6" id="KW-0812">Transmembrane</keyword>
<comment type="subcellular location">
    <subcellularLocation>
        <location evidence="1">Membrane</location>
        <topology evidence="1">Multi-pass membrane protein</topology>
    </subcellularLocation>
</comment>
<dbReference type="Proteomes" id="UP000249218">
    <property type="component" value="Unassembled WGS sequence"/>
</dbReference>
<evidence type="ECO:0000259" key="7">
    <source>
        <dbReference type="Pfam" id="PF03151"/>
    </source>
</evidence>
<keyword evidence="4 6" id="KW-0472">Membrane</keyword>
<feature type="compositionally biased region" description="Polar residues" evidence="5">
    <location>
        <begin position="1"/>
        <end position="10"/>
    </location>
</feature>
<evidence type="ECO:0000313" key="9">
    <source>
        <dbReference type="Proteomes" id="UP000249218"/>
    </source>
</evidence>
<dbReference type="GO" id="GO:0016020">
    <property type="term" value="C:membrane"/>
    <property type="evidence" value="ECO:0007669"/>
    <property type="project" value="UniProtKB-SubCell"/>
</dbReference>
<feature type="compositionally biased region" description="Basic residues" evidence="5">
    <location>
        <begin position="455"/>
        <end position="464"/>
    </location>
</feature>
<feature type="region of interest" description="Disordered" evidence="5">
    <location>
        <begin position="1"/>
        <end position="37"/>
    </location>
</feature>